<dbReference type="EMBL" id="MT648498">
    <property type="protein sequence ID" value="QMT29461.1"/>
    <property type="molecule type" value="Genomic_DNA"/>
</dbReference>
<sequence>MEIVNLLIERRHTLVDVMRSITSYDSREYNHYIIDNILKRFRQQDESIVQAILINYLHYGDMVSIPIIQCMLDKTTDNNFVNNNLVDVNVVRFIVENMDTRL</sequence>
<evidence type="ECO:0000313" key="1">
    <source>
        <dbReference type="EMBL" id="QMT29461.1"/>
    </source>
</evidence>
<gene>
    <name evidence="1" type="ORF">IKMOJFFE_00006</name>
    <name evidence="2" type="ORF">IKMOJFFE_00191</name>
</gene>
<evidence type="ECO:0000313" key="2">
    <source>
        <dbReference type="EMBL" id="QMT29646.1"/>
    </source>
</evidence>
<dbReference type="Proteomes" id="UP000515351">
    <property type="component" value="Segment"/>
</dbReference>
<proteinExistence type="predicted"/>
<accession>A0A7G4P1Z5</accession>
<name>A0A7G4P1Z5_VACCV</name>
<organism evidence="2">
    <name type="scientific">Vaccinia virus</name>
    <name type="common">VACV</name>
    <name type="synonym">Orthopoxvirus vaccinia</name>
    <dbReference type="NCBI Taxonomy" id="10245"/>
    <lineage>
        <taxon>Viruses</taxon>
        <taxon>Varidnaviria</taxon>
        <taxon>Bamfordvirae</taxon>
        <taxon>Nucleocytoviricota</taxon>
        <taxon>Pokkesviricetes</taxon>
        <taxon>Chitovirales</taxon>
        <taxon>Poxviridae</taxon>
        <taxon>Chordopoxvirinae</taxon>
        <taxon>Orthopoxvirus</taxon>
    </lineage>
</organism>
<dbReference type="EMBL" id="MT648498">
    <property type="protein sequence ID" value="QMT29646.1"/>
    <property type="molecule type" value="Genomic_DNA"/>
</dbReference>
<reference evidence="2" key="1">
    <citation type="journal article" date="2020" name="Viruses">
        <title>Genome Sequencing of a Camelpox Vaccine Reveals Close Similarity to Modified Vaccinia virus Ankara (MVA).</title>
        <authorList>
            <person name="Marcacci M."/>
            <person name="Khalafalla A.I."/>
            <person name="Al Hammadi Z.M."/>
            <person name="Monaco F."/>
            <person name="Camma C."/>
            <person name="Yusof M.F."/>
            <person name="Al Yammahi S.M."/>
            <person name="Mangone I."/>
            <person name="Valleriani F."/>
            <person name="Alhosani M.A."/>
            <person name="Decaro N."/>
            <person name="Lorusso A."/>
            <person name="Almuhairi S.S."/>
            <person name="Savini G."/>
        </authorList>
    </citation>
    <scope>NUCLEOTIDE SEQUENCE [LARGE SCALE GENOMIC DNA]</scope>
    <source>
        <strain evidence="2">Ducapox vaccine</strain>
    </source>
</reference>
<protein>
    <submittedName>
        <fullName evidence="2">Ankyrin-like protein</fullName>
    </submittedName>
</protein>